<feature type="domain" description="Solute-binding protein family 5" evidence="5">
    <location>
        <begin position="18"/>
        <end position="359"/>
    </location>
</feature>
<keyword evidence="4" id="KW-0732">Signal</keyword>
<dbReference type="Proteomes" id="UP000275232">
    <property type="component" value="Unassembled WGS sequence"/>
</dbReference>
<proteinExistence type="inferred from homology"/>
<evidence type="ECO:0000256" key="3">
    <source>
        <dbReference type="ARBA" id="ARBA00022448"/>
    </source>
</evidence>
<dbReference type="SUPFAM" id="SSF53850">
    <property type="entry name" value="Periplasmic binding protein-like II"/>
    <property type="match status" value="1"/>
</dbReference>
<dbReference type="GO" id="GO:0030313">
    <property type="term" value="C:cell envelope"/>
    <property type="evidence" value="ECO:0007669"/>
    <property type="project" value="UniProtKB-SubCell"/>
</dbReference>
<dbReference type="Gene3D" id="3.90.76.10">
    <property type="entry name" value="Dipeptide-binding Protein, Domain 1"/>
    <property type="match status" value="1"/>
</dbReference>
<comment type="subcellular location">
    <subcellularLocation>
        <location evidence="1">Periplasm</location>
    </subcellularLocation>
</comment>
<dbReference type="InterPro" id="IPR000914">
    <property type="entry name" value="SBP_5_dom"/>
</dbReference>
<evidence type="ECO:0000259" key="5">
    <source>
        <dbReference type="Pfam" id="PF00496"/>
    </source>
</evidence>
<evidence type="ECO:0000256" key="4">
    <source>
        <dbReference type="ARBA" id="ARBA00022729"/>
    </source>
</evidence>
<sequence length="442" mass="47326">MRAATQSGLVALNANGDVVPDLAERWLVTDGGRTFIFRLRESDWPDGSPLTAESVADRLEATLADLKGTSLGLDLAPVEEVRAMAGRVVELRLSEPEPYLLQLLAQPELALGAPGGDTGAMTLARTDGSAELALRPPGERGLPQPEDWQDDVRAVNLMVTDARHAIALFNDNRVQMVLGGDLGSLPLVDTGPLSTGTLRIDSTFGLFGLRVRRAKGLLGSDRVREALAMAIDRQALLARYNIGGWVATTRPVAPGLPGDPGLVAERWADADIEELREEARARIGTWQRAAAADGEPASATLSVALPEGRGWDLLYRDLAQQWASVGVTLERAGEAGAADLVLVDAVARYPAPRWFLNQFACSLRRGPCLDDADTLVAQGLAEADPAQRAVRFAEAEAQLTLANVFIPLGAPLRWTLVRGGLEGYQANAYGWHPLPPLAEIPR</sequence>
<accession>A0A3N5CU27</accession>
<dbReference type="Gene3D" id="3.10.105.10">
    <property type="entry name" value="Dipeptide-binding Protein, Domain 3"/>
    <property type="match status" value="1"/>
</dbReference>
<dbReference type="PANTHER" id="PTHR30290:SF10">
    <property type="entry name" value="PERIPLASMIC OLIGOPEPTIDE-BINDING PROTEIN-RELATED"/>
    <property type="match status" value="1"/>
</dbReference>
<dbReference type="PANTHER" id="PTHR30290">
    <property type="entry name" value="PERIPLASMIC BINDING COMPONENT OF ABC TRANSPORTER"/>
    <property type="match status" value="1"/>
</dbReference>
<dbReference type="EMBL" id="RPFZ01000001">
    <property type="protein sequence ID" value="RPF72723.1"/>
    <property type="molecule type" value="Genomic_DNA"/>
</dbReference>
<dbReference type="OrthoDB" id="9803988at2"/>
<dbReference type="Pfam" id="PF00496">
    <property type="entry name" value="SBP_bac_5"/>
    <property type="match status" value="1"/>
</dbReference>
<gene>
    <name evidence="6" type="ORF">EG799_06210</name>
</gene>
<comment type="caution">
    <text evidence="6">The sequence shown here is derived from an EMBL/GenBank/DDBJ whole genome shotgun (WGS) entry which is preliminary data.</text>
</comment>
<evidence type="ECO:0000313" key="6">
    <source>
        <dbReference type="EMBL" id="RPF72723.1"/>
    </source>
</evidence>
<comment type="similarity">
    <text evidence="2">Belongs to the bacterial solute-binding protein 5 family.</text>
</comment>
<evidence type="ECO:0000313" key="7">
    <source>
        <dbReference type="Proteomes" id="UP000275232"/>
    </source>
</evidence>
<evidence type="ECO:0000256" key="2">
    <source>
        <dbReference type="ARBA" id="ARBA00005695"/>
    </source>
</evidence>
<dbReference type="Gene3D" id="3.40.190.10">
    <property type="entry name" value="Periplasmic binding protein-like II"/>
    <property type="match status" value="1"/>
</dbReference>
<reference evidence="6 7" key="1">
    <citation type="submission" date="2018-11" db="EMBL/GenBank/DDBJ databases">
        <title>Erythrobacter spongiae sp. nov., isolated from a marine sponge.</title>
        <authorList>
            <person name="Zhuang L."/>
            <person name="Luo L."/>
        </authorList>
    </citation>
    <scope>NUCLEOTIDE SEQUENCE [LARGE SCALE GENOMIC DNA]</scope>
    <source>
        <strain evidence="6 7">HN-E23</strain>
    </source>
</reference>
<organism evidence="6 7">
    <name type="scientific">Aurantiacibacter spongiae</name>
    <dbReference type="NCBI Taxonomy" id="2488860"/>
    <lineage>
        <taxon>Bacteria</taxon>
        <taxon>Pseudomonadati</taxon>
        <taxon>Pseudomonadota</taxon>
        <taxon>Alphaproteobacteria</taxon>
        <taxon>Sphingomonadales</taxon>
        <taxon>Erythrobacteraceae</taxon>
        <taxon>Aurantiacibacter</taxon>
    </lineage>
</organism>
<dbReference type="InterPro" id="IPR039424">
    <property type="entry name" value="SBP_5"/>
</dbReference>
<keyword evidence="3" id="KW-0813">Transport</keyword>
<evidence type="ECO:0000256" key="1">
    <source>
        <dbReference type="ARBA" id="ARBA00004418"/>
    </source>
</evidence>
<dbReference type="GO" id="GO:0015833">
    <property type="term" value="P:peptide transport"/>
    <property type="evidence" value="ECO:0007669"/>
    <property type="project" value="TreeGrafter"/>
</dbReference>
<dbReference type="GO" id="GO:1904680">
    <property type="term" value="F:peptide transmembrane transporter activity"/>
    <property type="evidence" value="ECO:0007669"/>
    <property type="project" value="TreeGrafter"/>
</dbReference>
<name>A0A3N5CU27_9SPHN</name>
<protein>
    <submittedName>
        <fullName evidence="6">Peptide ABC transporter substrate-binding protein</fullName>
    </submittedName>
</protein>
<keyword evidence="7" id="KW-1185">Reference proteome</keyword>
<dbReference type="AlphaFoldDB" id="A0A3N5CU27"/>